<dbReference type="InterPro" id="IPR047142">
    <property type="entry name" value="OryJ/VirC-like"/>
</dbReference>
<dbReference type="SUPFAM" id="SSF51182">
    <property type="entry name" value="RmlC-like cupins"/>
    <property type="match status" value="1"/>
</dbReference>
<dbReference type="CDD" id="cd02231">
    <property type="entry name" value="cupin_BLL6423-like"/>
    <property type="match status" value="1"/>
</dbReference>
<dbReference type="InterPro" id="IPR014710">
    <property type="entry name" value="RmlC-like_jellyroll"/>
</dbReference>
<accession>A0A9P9A226</accession>
<dbReference type="InterPro" id="IPR011051">
    <property type="entry name" value="RmlC_Cupin_sf"/>
</dbReference>
<dbReference type="EMBL" id="JAGPXC010000002">
    <property type="protein sequence ID" value="KAH6658699.1"/>
    <property type="molecule type" value="Genomic_DNA"/>
</dbReference>
<dbReference type="OrthoDB" id="5840532at2759"/>
<dbReference type="GeneID" id="70124448"/>
<sequence length="201" mass="21581">MSTLYNISAPRRITASNLPLPASAASDAQAEPGVEVRVDTLETEVFPGGIYHRSLVATTKQVPTSNEGFGDIPLDEIPGAGIVLPGGINMYYLDIAPNSEGPVHRTTSTDYLVVLQGHLSLITPGSAPYSREDGKTTPGEPVETICGPGETVLQRGMMHALSNRTDSWVRVFCVIVSSEANRVPIEGDKTEYKSLEDAWLQ</sequence>
<gene>
    <name evidence="1" type="ORF">BKA67DRAFT_220036</name>
</gene>
<dbReference type="AlphaFoldDB" id="A0A9P9A226"/>
<dbReference type="Gene3D" id="2.60.120.10">
    <property type="entry name" value="Jelly Rolls"/>
    <property type="match status" value="1"/>
</dbReference>
<reference evidence="1" key="1">
    <citation type="journal article" date="2021" name="Nat. Commun.">
        <title>Genetic determinants of endophytism in the Arabidopsis root mycobiome.</title>
        <authorList>
            <person name="Mesny F."/>
            <person name="Miyauchi S."/>
            <person name="Thiergart T."/>
            <person name="Pickel B."/>
            <person name="Atanasova L."/>
            <person name="Karlsson M."/>
            <person name="Huettel B."/>
            <person name="Barry K.W."/>
            <person name="Haridas S."/>
            <person name="Chen C."/>
            <person name="Bauer D."/>
            <person name="Andreopoulos W."/>
            <person name="Pangilinan J."/>
            <person name="LaButti K."/>
            <person name="Riley R."/>
            <person name="Lipzen A."/>
            <person name="Clum A."/>
            <person name="Drula E."/>
            <person name="Henrissat B."/>
            <person name="Kohler A."/>
            <person name="Grigoriev I.V."/>
            <person name="Martin F.M."/>
            <person name="Hacquard S."/>
        </authorList>
    </citation>
    <scope>NUCLEOTIDE SEQUENCE</scope>
    <source>
        <strain evidence="1">MPI-SDFR-AT-0073</strain>
    </source>
</reference>
<dbReference type="PANTHER" id="PTHR36156:SF2">
    <property type="entry name" value="CUPIN TYPE-2 DOMAIN-CONTAINING PROTEIN"/>
    <property type="match status" value="1"/>
</dbReference>
<keyword evidence="2" id="KW-1185">Reference proteome</keyword>
<proteinExistence type="predicted"/>
<name>A0A9P9A226_9PEZI</name>
<evidence type="ECO:0000313" key="2">
    <source>
        <dbReference type="Proteomes" id="UP000758603"/>
    </source>
</evidence>
<organism evidence="1 2">
    <name type="scientific">Truncatella angustata</name>
    <dbReference type="NCBI Taxonomy" id="152316"/>
    <lineage>
        <taxon>Eukaryota</taxon>
        <taxon>Fungi</taxon>
        <taxon>Dikarya</taxon>
        <taxon>Ascomycota</taxon>
        <taxon>Pezizomycotina</taxon>
        <taxon>Sordariomycetes</taxon>
        <taxon>Xylariomycetidae</taxon>
        <taxon>Amphisphaeriales</taxon>
        <taxon>Sporocadaceae</taxon>
        <taxon>Truncatella</taxon>
    </lineage>
</organism>
<dbReference type="Proteomes" id="UP000758603">
    <property type="component" value="Unassembled WGS sequence"/>
</dbReference>
<dbReference type="PANTHER" id="PTHR36156">
    <property type="entry name" value="SLR2101 PROTEIN"/>
    <property type="match status" value="1"/>
</dbReference>
<protein>
    <submittedName>
        <fullName evidence="1">Cupin 2</fullName>
    </submittedName>
</protein>
<dbReference type="RefSeq" id="XP_045962933.1">
    <property type="nucleotide sequence ID" value="XM_046095555.1"/>
</dbReference>
<comment type="caution">
    <text evidence="1">The sequence shown here is derived from an EMBL/GenBank/DDBJ whole genome shotgun (WGS) entry which is preliminary data.</text>
</comment>
<evidence type="ECO:0000313" key="1">
    <source>
        <dbReference type="EMBL" id="KAH6658699.1"/>
    </source>
</evidence>